<dbReference type="GO" id="GO:0006397">
    <property type="term" value="P:mRNA processing"/>
    <property type="evidence" value="ECO:0007669"/>
    <property type="project" value="UniProtKB-KW"/>
</dbReference>
<dbReference type="OrthoDB" id="10262250at2759"/>
<comment type="cofactor">
    <cofactor evidence="1">
        <name>FMN</name>
        <dbReference type="ChEBI" id="CHEBI:58210"/>
    </cofactor>
</comment>
<dbReference type="GO" id="GO:0050660">
    <property type="term" value="F:flavin adenine dinucleotide binding"/>
    <property type="evidence" value="ECO:0007669"/>
    <property type="project" value="InterPro"/>
</dbReference>
<dbReference type="Proteomes" id="UP000237144">
    <property type="component" value="Unassembled WGS sequence"/>
</dbReference>
<dbReference type="Gene3D" id="3.20.20.70">
    <property type="entry name" value="Aldolase class I"/>
    <property type="match status" value="1"/>
</dbReference>
<dbReference type="Pfam" id="PF01207">
    <property type="entry name" value="Dus"/>
    <property type="match status" value="2"/>
</dbReference>
<proteinExistence type="predicted"/>
<evidence type="ECO:0000259" key="10">
    <source>
        <dbReference type="Pfam" id="PF01207"/>
    </source>
</evidence>
<gene>
    <name evidence="11" type="ORF">BMF94_4427</name>
</gene>
<protein>
    <recommendedName>
        <fullName evidence="10">DUS-like FMN-binding domain-containing protein</fullName>
    </recommendedName>
</protein>
<keyword evidence="4" id="KW-0507">mRNA processing</keyword>
<evidence type="ECO:0000256" key="9">
    <source>
        <dbReference type="SAM" id="MobiDB-lite"/>
    </source>
</evidence>
<evidence type="ECO:0000256" key="6">
    <source>
        <dbReference type="ARBA" id="ARBA00023002"/>
    </source>
</evidence>
<reference evidence="11 12" key="1">
    <citation type="journal article" date="2018" name="Front. Microbiol.">
        <title>Prospects for Fungal Bioremediation of Acidic Radioactive Waste Sites: Characterization and Genome Sequence of Rhodotorula taiwanensis MD1149.</title>
        <authorList>
            <person name="Tkavc R."/>
            <person name="Matrosova V.Y."/>
            <person name="Grichenko O.E."/>
            <person name="Gostincar C."/>
            <person name="Volpe R.P."/>
            <person name="Klimenkova P."/>
            <person name="Gaidamakova E.K."/>
            <person name="Zhou C.E."/>
            <person name="Stewart B.J."/>
            <person name="Lyman M.G."/>
            <person name="Malfatti S.A."/>
            <person name="Rubinfeld B."/>
            <person name="Courtot M."/>
            <person name="Singh J."/>
            <person name="Dalgard C.L."/>
            <person name="Hamilton T."/>
            <person name="Frey K.G."/>
            <person name="Gunde-Cimerman N."/>
            <person name="Dugan L."/>
            <person name="Daly M.J."/>
        </authorList>
    </citation>
    <scope>NUCLEOTIDE SEQUENCE [LARGE SCALE GENOMIC DNA]</scope>
    <source>
        <strain evidence="11 12">MD1149</strain>
    </source>
</reference>
<keyword evidence="6" id="KW-0560">Oxidoreductase</keyword>
<keyword evidence="3" id="KW-0288">FMN</keyword>
<sequence length="509" mass="54428">MLASCALATRSIPALLARSIMSTRGAARPLSPATPDSPDSAAAPHKRQKLDHDDGTAPVEVPLAKTPRKRTLPYERGMHLAPMVRIGTLPVRLIALDYGAELVWGPEIVDKAIIGAERKVDPRTGVVSFCKNGRSIFDCHPLEKPRLIFQLGSASPELAVQAIKVIENDVAGVGLNCGCPKSFSLSGGMGAALLKEPEKLCSILTAMVDATDLPVDAKIRLLPLPPKGADTPNAASSSLATPAATPPLAAAEAAHTTPSAVFEPTIPPTLTVPSETASLSASPKTDAASEQAEAKTPVIFEDDEPTHALVERIFATGIANLTVHCRTQEMRSREPALHERMRGITKMGHERGIPVVCNGDAVGGGKEAGWGNFDEVCEKTGVSSVMIARAAEANPSCFAKSGLSDPITKVIPRLIRVAIATNNHYSNTKYILNAMYLFSSPTPPSRETNRDIKQKMNKAKTYEGMAAAFGIDAEEVQQLKEEADVRRIEELVPRWTARRNEIVEDEGEI</sequence>
<dbReference type="EMBL" id="PJQD01000048">
    <property type="protein sequence ID" value="POY72599.1"/>
    <property type="molecule type" value="Genomic_DNA"/>
</dbReference>
<comment type="catalytic activity">
    <reaction evidence="8">
        <text>a 5,6-dihydrouridine in mRNA + NADP(+) = a uridine in mRNA + NADPH + H(+)</text>
        <dbReference type="Rhea" id="RHEA:69855"/>
        <dbReference type="Rhea" id="RHEA-COMP:14658"/>
        <dbReference type="Rhea" id="RHEA-COMP:17789"/>
        <dbReference type="ChEBI" id="CHEBI:15378"/>
        <dbReference type="ChEBI" id="CHEBI:57783"/>
        <dbReference type="ChEBI" id="CHEBI:58349"/>
        <dbReference type="ChEBI" id="CHEBI:65315"/>
        <dbReference type="ChEBI" id="CHEBI:74443"/>
    </reaction>
    <physiologicalReaction direction="right-to-left" evidence="8">
        <dbReference type="Rhea" id="RHEA:69857"/>
    </physiologicalReaction>
</comment>
<dbReference type="InterPro" id="IPR018517">
    <property type="entry name" value="tRNA_hU_synthase_CS"/>
</dbReference>
<evidence type="ECO:0000313" key="11">
    <source>
        <dbReference type="EMBL" id="POY72599.1"/>
    </source>
</evidence>
<keyword evidence="2" id="KW-0285">Flavoprotein</keyword>
<feature type="domain" description="DUS-like FMN-binding" evidence="10">
    <location>
        <begin position="80"/>
        <end position="221"/>
    </location>
</feature>
<evidence type="ECO:0000256" key="8">
    <source>
        <dbReference type="ARBA" id="ARBA00049447"/>
    </source>
</evidence>
<dbReference type="GO" id="GO:0005737">
    <property type="term" value="C:cytoplasm"/>
    <property type="evidence" value="ECO:0007669"/>
    <property type="project" value="TreeGrafter"/>
</dbReference>
<dbReference type="InterPro" id="IPR052582">
    <property type="entry name" value="tRNA-DUS-like"/>
</dbReference>
<dbReference type="PROSITE" id="PS01136">
    <property type="entry name" value="UPF0034"/>
    <property type="match status" value="1"/>
</dbReference>
<dbReference type="InterPro" id="IPR035587">
    <property type="entry name" value="DUS-like_FMN-bd"/>
</dbReference>
<dbReference type="InterPro" id="IPR013785">
    <property type="entry name" value="Aldolase_TIM"/>
</dbReference>
<feature type="region of interest" description="Disordered" evidence="9">
    <location>
        <begin position="229"/>
        <end position="251"/>
    </location>
</feature>
<feature type="compositionally biased region" description="Low complexity" evidence="9">
    <location>
        <begin position="31"/>
        <end position="43"/>
    </location>
</feature>
<comment type="caution">
    <text evidence="11">The sequence shown here is derived from an EMBL/GenBank/DDBJ whole genome shotgun (WGS) entry which is preliminary data.</text>
</comment>
<name>A0A2S5B751_9BASI</name>
<evidence type="ECO:0000313" key="12">
    <source>
        <dbReference type="Proteomes" id="UP000237144"/>
    </source>
</evidence>
<organism evidence="11 12">
    <name type="scientific">Rhodotorula taiwanensis</name>
    <dbReference type="NCBI Taxonomy" id="741276"/>
    <lineage>
        <taxon>Eukaryota</taxon>
        <taxon>Fungi</taxon>
        <taxon>Dikarya</taxon>
        <taxon>Basidiomycota</taxon>
        <taxon>Pucciniomycotina</taxon>
        <taxon>Microbotryomycetes</taxon>
        <taxon>Sporidiobolales</taxon>
        <taxon>Sporidiobolaceae</taxon>
        <taxon>Rhodotorula</taxon>
    </lineage>
</organism>
<accession>A0A2S5B751</accession>
<evidence type="ECO:0000256" key="2">
    <source>
        <dbReference type="ARBA" id="ARBA00022630"/>
    </source>
</evidence>
<evidence type="ECO:0000256" key="4">
    <source>
        <dbReference type="ARBA" id="ARBA00022664"/>
    </source>
</evidence>
<evidence type="ECO:0000256" key="3">
    <source>
        <dbReference type="ARBA" id="ARBA00022643"/>
    </source>
</evidence>
<dbReference type="PANTHER" id="PTHR45936:SF1">
    <property type="entry name" value="TRNA-DIHYDROURIDINE(20) SYNTHASE [NAD(P)+]-LIKE"/>
    <property type="match status" value="1"/>
</dbReference>
<feature type="domain" description="DUS-like FMN-binding" evidence="10">
    <location>
        <begin position="302"/>
        <end position="469"/>
    </location>
</feature>
<evidence type="ECO:0000256" key="7">
    <source>
        <dbReference type="ARBA" id="ARBA00048342"/>
    </source>
</evidence>
<keyword evidence="12" id="KW-1185">Reference proteome</keyword>
<keyword evidence="5" id="KW-0819">tRNA processing</keyword>
<dbReference type="CDD" id="cd02801">
    <property type="entry name" value="DUS_like_FMN"/>
    <property type="match status" value="1"/>
</dbReference>
<dbReference type="AlphaFoldDB" id="A0A2S5B751"/>
<dbReference type="PANTHER" id="PTHR45936">
    <property type="entry name" value="TRNA-DIHYDROURIDINE(20) SYNTHASE [NAD(P)+]-LIKE"/>
    <property type="match status" value="1"/>
</dbReference>
<dbReference type="SUPFAM" id="SSF51395">
    <property type="entry name" value="FMN-linked oxidoreductases"/>
    <property type="match status" value="2"/>
</dbReference>
<comment type="catalytic activity">
    <reaction evidence="7">
        <text>a 5,6-dihydrouridine in mRNA + NAD(+) = a uridine in mRNA + NADH + H(+)</text>
        <dbReference type="Rhea" id="RHEA:69851"/>
        <dbReference type="Rhea" id="RHEA-COMP:14658"/>
        <dbReference type="Rhea" id="RHEA-COMP:17789"/>
        <dbReference type="ChEBI" id="CHEBI:15378"/>
        <dbReference type="ChEBI" id="CHEBI:57540"/>
        <dbReference type="ChEBI" id="CHEBI:57945"/>
        <dbReference type="ChEBI" id="CHEBI:65315"/>
        <dbReference type="ChEBI" id="CHEBI:74443"/>
    </reaction>
    <physiologicalReaction direction="right-to-left" evidence="7">
        <dbReference type="Rhea" id="RHEA:69853"/>
    </physiologicalReaction>
</comment>
<evidence type="ECO:0000256" key="1">
    <source>
        <dbReference type="ARBA" id="ARBA00001917"/>
    </source>
</evidence>
<feature type="region of interest" description="Disordered" evidence="9">
    <location>
        <begin position="26"/>
        <end position="68"/>
    </location>
</feature>
<evidence type="ECO:0000256" key="5">
    <source>
        <dbReference type="ARBA" id="ARBA00022694"/>
    </source>
</evidence>
<dbReference type="STRING" id="741276.A0A2S5B751"/>
<dbReference type="GO" id="GO:0017150">
    <property type="term" value="F:tRNA dihydrouridine synthase activity"/>
    <property type="evidence" value="ECO:0007669"/>
    <property type="project" value="InterPro"/>
</dbReference>
<feature type="compositionally biased region" description="Low complexity" evidence="9">
    <location>
        <begin position="234"/>
        <end position="251"/>
    </location>
</feature>